<evidence type="ECO:0000313" key="2">
    <source>
        <dbReference type="Proteomes" id="UP001610631"/>
    </source>
</evidence>
<gene>
    <name evidence="1" type="ORF">WDV06_37250</name>
</gene>
<keyword evidence="2" id="KW-1185">Reference proteome</keyword>
<dbReference type="Gene3D" id="3.30.559.10">
    <property type="entry name" value="Chloramphenicol acetyltransferase-like domain"/>
    <property type="match status" value="1"/>
</dbReference>
<comment type="caution">
    <text evidence="1">The sequence shown here is derived from an EMBL/GenBank/DDBJ whole genome shotgun (WGS) entry which is preliminary data.</text>
</comment>
<dbReference type="Proteomes" id="UP001610631">
    <property type="component" value="Unassembled WGS sequence"/>
</dbReference>
<dbReference type="SUPFAM" id="SSF52777">
    <property type="entry name" value="CoA-dependent acyltransferases"/>
    <property type="match status" value="1"/>
</dbReference>
<reference evidence="1 2" key="1">
    <citation type="submission" date="2024-03" db="EMBL/GenBank/DDBJ databases">
        <title>Whole genome sequencing of Streptomyces racemochromogenes, to identify antimicrobial biosynthetic gene clusters.</title>
        <authorList>
            <person name="Suryawanshi P."/>
            <person name="Krishnaraj P.U."/>
            <person name="Arun Y.P."/>
            <person name="Suryawanshi M.P."/>
            <person name="Rakshit O."/>
        </authorList>
    </citation>
    <scope>NUCLEOTIDE SEQUENCE [LARGE SCALE GENOMIC DNA]</scope>
    <source>
        <strain evidence="1 2">AUDT626</strain>
    </source>
</reference>
<evidence type="ECO:0008006" key="3">
    <source>
        <dbReference type="Google" id="ProtNLM"/>
    </source>
</evidence>
<protein>
    <recommendedName>
        <fullName evidence="3">Condensation domain-containing protein</fullName>
    </recommendedName>
</protein>
<accession>A0ABW7PRY3</accession>
<dbReference type="EMBL" id="JBBDHD010000362">
    <property type="protein sequence ID" value="MFH7600695.1"/>
    <property type="molecule type" value="Genomic_DNA"/>
</dbReference>
<dbReference type="RefSeq" id="WP_395514217.1">
    <property type="nucleotide sequence ID" value="NZ_JBBDHD010000362.1"/>
</dbReference>
<name>A0ABW7PRY3_9ACTN</name>
<dbReference type="Gene3D" id="3.30.559.30">
    <property type="entry name" value="Nonribosomal peptide synthetase, condensation domain"/>
    <property type="match status" value="1"/>
</dbReference>
<sequence>PFERLVEVVNPVRSLAHHPLFQVMLTLQSQERASLRLGDLPTEVSGLDVGAAKFDLGFSLAEQRSDRGEPAGIAGSVVYATDVFDRGSVEVLVGRLVRLLEAVAG</sequence>
<dbReference type="InterPro" id="IPR023213">
    <property type="entry name" value="CAT-like_dom_sf"/>
</dbReference>
<evidence type="ECO:0000313" key="1">
    <source>
        <dbReference type="EMBL" id="MFH7600695.1"/>
    </source>
</evidence>
<feature type="non-terminal residue" evidence="1">
    <location>
        <position position="1"/>
    </location>
</feature>
<feature type="non-terminal residue" evidence="1">
    <location>
        <position position="105"/>
    </location>
</feature>
<proteinExistence type="predicted"/>
<organism evidence="1 2">
    <name type="scientific">Streptomyces racemochromogenes</name>
    <dbReference type="NCBI Taxonomy" id="67353"/>
    <lineage>
        <taxon>Bacteria</taxon>
        <taxon>Bacillati</taxon>
        <taxon>Actinomycetota</taxon>
        <taxon>Actinomycetes</taxon>
        <taxon>Kitasatosporales</taxon>
        <taxon>Streptomycetaceae</taxon>
        <taxon>Streptomyces</taxon>
    </lineage>
</organism>